<dbReference type="EMBL" id="JAQQPM010000003">
    <property type="protein sequence ID" value="KAK2070257.1"/>
    <property type="molecule type" value="Genomic_DNA"/>
</dbReference>
<gene>
    <name evidence="3" type="ORF">P8C59_004769</name>
</gene>
<keyword evidence="4" id="KW-1185">Reference proteome</keyword>
<feature type="compositionally biased region" description="Low complexity" evidence="1">
    <location>
        <begin position="168"/>
        <end position="236"/>
    </location>
</feature>
<dbReference type="Proteomes" id="UP001217918">
    <property type="component" value="Unassembled WGS sequence"/>
</dbReference>
<feature type="chain" id="PRO_5041954648" description="Secreted protein" evidence="2">
    <location>
        <begin position="21"/>
        <end position="261"/>
    </location>
</feature>
<evidence type="ECO:0000313" key="4">
    <source>
        <dbReference type="Proteomes" id="UP001217918"/>
    </source>
</evidence>
<reference evidence="3" key="1">
    <citation type="journal article" date="2023" name="Mol. Plant Microbe Interact.">
        <title>Elucidating the Obligate Nature and Biological Capacity of an Invasive Fungal Corn Pathogen.</title>
        <authorList>
            <person name="MacCready J.S."/>
            <person name="Roggenkamp E.M."/>
            <person name="Gdanetz K."/>
            <person name="Chilvers M.I."/>
        </authorList>
    </citation>
    <scope>NUCLEOTIDE SEQUENCE</scope>
    <source>
        <strain evidence="3">PM02</strain>
    </source>
</reference>
<dbReference type="AlphaFoldDB" id="A0AAD9I4A6"/>
<accession>A0AAD9I4A6</accession>
<feature type="signal peptide" evidence="2">
    <location>
        <begin position="1"/>
        <end position="20"/>
    </location>
</feature>
<evidence type="ECO:0000313" key="3">
    <source>
        <dbReference type="EMBL" id="KAK2070257.1"/>
    </source>
</evidence>
<comment type="caution">
    <text evidence="3">The sequence shown here is derived from an EMBL/GenBank/DDBJ whole genome shotgun (WGS) entry which is preliminary data.</text>
</comment>
<feature type="compositionally biased region" description="Low complexity" evidence="1">
    <location>
        <begin position="148"/>
        <end position="161"/>
    </location>
</feature>
<organism evidence="3 4">
    <name type="scientific">Phyllachora maydis</name>
    <dbReference type="NCBI Taxonomy" id="1825666"/>
    <lineage>
        <taxon>Eukaryota</taxon>
        <taxon>Fungi</taxon>
        <taxon>Dikarya</taxon>
        <taxon>Ascomycota</taxon>
        <taxon>Pezizomycotina</taxon>
        <taxon>Sordariomycetes</taxon>
        <taxon>Sordariomycetidae</taxon>
        <taxon>Phyllachorales</taxon>
        <taxon>Phyllachoraceae</taxon>
        <taxon>Phyllachora</taxon>
    </lineage>
</organism>
<protein>
    <recommendedName>
        <fullName evidence="5">Secreted protein</fullName>
    </recommendedName>
</protein>
<evidence type="ECO:0008006" key="5">
    <source>
        <dbReference type="Google" id="ProtNLM"/>
    </source>
</evidence>
<feature type="region of interest" description="Disordered" evidence="1">
    <location>
        <begin position="148"/>
        <end position="241"/>
    </location>
</feature>
<sequence>MLVKSLCVLAVSAFAGQVAAADEPRPYKLEPLHKMSIHDMFGVVRRQTPSGSNSGYQPAQSVCGDGNTCAEACGAGFETCASSDSAVHCYNPAVQQTCCPDKSGNSCDAGFYCTQDTAKNTWCCPNALDLAACAAAYTVTGGLVKETAPANPGGPANSGGPANPGGPAPAATNSDTRPVAAETPTPAPTHTATGSAMEPTGSPSSSKSTPVPQATKPTPSIPSLSPTASSSSEPDSAGNTVSATNSLSALVFLAGALLALV</sequence>
<name>A0AAD9I4A6_9PEZI</name>
<evidence type="ECO:0000256" key="1">
    <source>
        <dbReference type="SAM" id="MobiDB-lite"/>
    </source>
</evidence>
<keyword evidence="2" id="KW-0732">Signal</keyword>
<evidence type="ECO:0000256" key="2">
    <source>
        <dbReference type="SAM" id="SignalP"/>
    </source>
</evidence>
<proteinExistence type="predicted"/>